<sequence length="230" mass="25809">MSASRRRAKTPVFSIGQLEGISLGHYGSPTKIPPTSELIAQQYRELIDYDADSIYSDAQSEPSPSRQGYRDDEYIPRRQRSSDDISSNRVFSSAEVGDAIPAASPTSDDGTLVSFEEETVYFKPVSPNNLSLQICLDLLARELSTAFSDRRQRPTNEISALQIWVMIEAFERLRDQVAEMRLGISQVSGVETMFETWLQALYTIHDSLATENLARNVDKDDFEGLEEALD</sequence>
<gene>
    <name evidence="2" type="ORF">PPNO1_LOCUS9003</name>
</gene>
<organism evidence="2 3">
    <name type="scientific">Parascedosporium putredinis</name>
    <dbReference type="NCBI Taxonomy" id="1442378"/>
    <lineage>
        <taxon>Eukaryota</taxon>
        <taxon>Fungi</taxon>
        <taxon>Dikarya</taxon>
        <taxon>Ascomycota</taxon>
        <taxon>Pezizomycotina</taxon>
        <taxon>Sordariomycetes</taxon>
        <taxon>Hypocreomycetidae</taxon>
        <taxon>Microascales</taxon>
        <taxon>Microascaceae</taxon>
        <taxon>Parascedosporium</taxon>
    </lineage>
</organism>
<dbReference type="Proteomes" id="UP000838763">
    <property type="component" value="Unassembled WGS sequence"/>
</dbReference>
<name>A0A9P1HA39_9PEZI</name>
<keyword evidence="3" id="KW-1185">Reference proteome</keyword>
<reference evidence="2" key="1">
    <citation type="submission" date="2022-11" db="EMBL/GenBank/DDBJ databases">
        <authorList>
            <person name="Scott C."/>
            <person name="Bruce N."/>
        </authorList>
    </citation>
    <scope>NUCLEOTIDE SEQUENCE</scope>
</reference>
<protein>
    <submittedName>
        <fullName evidence="2">Uncharacterized protein</fullName>
    </submittedName>
</protein>
<feature type="compositionally biased region" description="Basic and acidic residues" evidence="1">
    <location>
        <begin position="68"/>
        <end position="83"/>
    </location>
</feature>
<evidence type="ECO:0000313" key="3">
    <source>
        <dbReference type="Proteomes" id="UP000838763"/>
    </source>
</evidence>
<dbReference type="AlphaFoldDB" id="A0A9P1HA39"/>
<feature type="region of interest" description="Disordered" evidence="1">
    <location>
        <begin position="55"/>
        <end position="89"/>
    </location>
</feature>
<accession>A0A9P1HA39</accession>
<comment type="caution">
    <text evidence="2">The sequence shown here is derived from an EMBL/GenBank/DDBJ whole genome shotgun (WGS) entry which is preliminary data.</text>
</comment>
<evidence type="ECO:0000313" key="2">
    <source>
        <dbReference type="EMBL" id="CAI4219442.1"/>
    </source>
</evidence>
<proteinExistence type="predicted"/>
<evidence type="ECO:0000256" key="1">
    <source>
        <dbReference type="SAM" id="MobiDB-lite"/>
    </source>
</evidence>
<dbReference type="OrthoDB" id="5232891at2759"/>
<feature type="compositionally biased region" description="Polar residues" evidence="1">
    <location>
        <begin position="56"/>
        <end position="66"/>
    </location>
</feature>
<dbReference type="EMBL" id="CALLCH030000020">
    <property type="protein sequence ID" value="CAI4219442.1"/>
    <property type="molecule type" value="Genomic_DNA"/>
</dbReference>